<proteinExistence type="predicted"/>
<dbReference type="AlphaFoldDB" id="A0A8D0AC21"/>
<dbReference type="PANTHER" id="PTHR46888:SF13">
    <property type="entry name" value="RIBONUCLEASE H"/>
    <property type="match status" value="1"/>
</dbReference>
<dbReference type="GO" id="GO:0003676">
    <property type="term" value="F:nucleic acid binding"/>
    <property type="evidence" value="ECO:0007669"/>
    <property type="project" value="InterPro"/>
</dbReference>
<dbReference type="InterPro" id="IPR036397">
    <property type="entry name" value="RNaseH_sf"/>
</dbReference>
<dbReference type="InterPro" id="IPR054465">
    <property type="entry name" value="Integrase_p58-like_C"/>
</dbReference>
<dbReference type="Gene3D" id="3.10.10.10">
    <property type="entry name" value="HIV Type 1 Reverse Transcriptase, subunit A, domain 1"/>
    <property type="match status" value="1"/>
</dbReference>
<dbReference type="SMART" id="SM00343">
    <property type="entry name" value="ZnF_C2HC"/>
    <property type="match status" value="1"/>
</dbReference>
<dbReference type="SUPFAM" id="SSF57756">
    <property type="entry name" value="Retrovirus zinc finger-like domains"/>
    <property type="match status" value="1"/>
</dbReference>
<reference evidence="2" key="1">
    <citation type="submission" date="2025-08" db="UniProtKB">
        <authorList>
            <consortium name="Ensembl"/>
        </authorList>
    </citation>
    <scope>IDENTIFICATION</scope>
</reference>
<organism evidence="2 3">
    <name type="scientific">Sander lucioperca</name>
    <name type="common">Pike-perch</name>
    <name type="synonym">Perca lucioperca</name>
    <dbReference type="NCBI Taxonomy" id="283035"/>
    <lineage>
        <taxon>Eukaryota</taxon>
        <taxon>Metazoa</taxon>
        <taxon>Chordata</taxon>
        <taxon>Craniata</taxon>
        <taxon>Vertebrata</taxon>
        <taxon>Euteleostomi</taxon>
        <taxon>Actinopterygii</taxon>
        <taxon>Neopterygii</taxon>
        <taxon>Teleostei</taxon>
        <taxon>Neoteleostei</taxon>
        <taxon>Acanthomorphata</taxon>
        <taxon>Eupercaria</taxon>
        <taxon>Perciformes</taxon>
        <taxon>Percoidei</taxon>
        <taxon>Percidae</taxon>
        <taxon>Luciopercinae</taxon>
        <taxon>Sander</taxon>
    </lineage>
</organism>
<evidence type="ECO:0000313" key="2">
    <source>
        <dbReference type="Ensembl" id="ENSSLUP00000052290.1"/>
    </source>
</evidence>
<dbReference type="Pfam" id="PF22938">
    <property type="entry name" value="Integrase_p58_C"/>
    <property type="match status" value="1"/>
</dbReference>
<keyword evidence="3" id="KW-1185">Reference proteome</keyword>
<dbReference type="PANTHER" id="PTHR46888">
    <property type="entry name" value="ZINC KNUCKLE DOMAINCONTAINING PROTEIN-RELATED"/>
    <property type="match status" value="1"/>
</dbReference>
<feature type="domain" description="CCHC-type" evidence="1">
    <location>
        <begin position="310"/>
        <end position="326"/>
    </location>
</feature>
<dbReference type="InterPro" id="IPR001878">
    <property type="entry name" value="Znf_CCHC"/>
</dbReference>
<evidence type="ECO:0000259" key="1">
    <source>
        <dbReference type="SMART" id="SM00343"/>
    </source>
</evidence>
<name>A0A8D0AC21_SANLU</name>
<dbReference type="Gene3D" id="4.10.60.10">
    <property type="entry name" value="Zinc finger, CCHC-type"/>
    <property type="match status" value="1"/>
</dbReference>
<dbReference type="InterPro" id="IPR012337">
    <property type="entry name" value="RNaseH-like_sf"/>
</dbReference>
<protein>
    <recommendedName>
        <fullName evidence="1">CCHC-type domain-containing protein</fullName>
    </recommendedName>
</protein>
<dbReference type="Proteomes" id="UP000694568">
    <property type="component" value="Unplaced"/>
</dbReference>
<dbReference type="Ensembl" id="ENSSLUT00000053828.1">
    <property type="protein sequence ID" value="ENSSLUP00000052290.1"/>
    <property type="gene ID" value="ENSSLUG00000022734.1"/>
</dbReference>
<dbReference type="SUPFAM" id="SSF53098">
    <property type="entry name" value="Ribonuclease H-like"/>
    <property type="match status" value="1"/>
</dbReference>
<dbReference type="SUPFAM" id="SSF47353">
    <property type="entry name" value="Retrovirus capsid dimerization domain-like"/>
    <property type="match status" value="1"/>
</dbReference>
<accession>A0A8D0AC21</accession>
<dbReference type="GeneTree" id="ENSGT00940000165751"/>
<dbReference type="InterPro" id="IPR036875">
    <property type="entry name" value="Znf_CCHC_sf"/>
</dbReference>
<evidence type="ECO:0000313" key="3">
    <source>
        <dbReference type="Proteomes" id="UP000694568"/>
    </source>
</evidence>
<sequence>MSSILSSFVQAPSEVALELCTKEQLIEIADHYQIEIADKKLKETVKARLKQGLREEGVLRGQSLTFEQQRELQMQLEIARLRNVNGPEGVPQFDVSQNLRLLPKFDESDPDTYLTLFERIAGARVWSDSDMTMLLQCVLSGKAREAFSALSVADSKVYAKVKSAVLKIYELVPEAYRQRFRYREKLDSQTYSEFVRDLTSAFNCWCRASEVSTFEGLSNLIVLEQFKDSVSDQVATYINERKVKSPSDAAVLADEYRLTHKSHFESNSDMHYKNNFTPRYSRSSFSGALFQRPQQKFGSGGPKAPVNANTCRYCLVEGHWKKDCPLLKLKKLDQVKPAVMAVPVTASDHQVSLVDGNQNVPIKILRDTGALDSFLVESVLPFSKESDTGSCVLIRGMGLVPFVSPLHDVTLKCGLVEGDVAVGVRPQLPVEGVHMILGNDLAGSKVWADGKINIFKNQGVLERFHQTLKSLLRSYCTELSADWEEGLPWLLLAAREVVQESTGFSPNDLVFGHKVRGPLAVLQDGCLPEEPPRNLIDYVNGFRLKLYRAGELAKDKLKYSQMKMKLRYDGQAELRKFSSGDRVLALLPLVSSPFQAKYCGPFTVLRKVSDLNYLIETPGRRKSSKLCHVNLLKCYHSHDQSKDDGTPVVRSALIAAPVTASCGFNFVEGDEEEDVRVSDEVLQGRLKNSQTLQNLGVLVDHLDSEKRDEVVALIRNYPGLFSDTPSQMHLIEHDIDIGDAKPIKQRFYRVSEEKRLQLETEVQYMLDNGIAEPCC</sequence>
<dbReference type="InterPro" id="IPR038269">
    <property type="entry name" value="SCAN_sf"/>
</dbReference>
<dbReference type="InterPro" id="IPR003309">
    <property type="entry name" value="SCAN_dom"/>
</dbReference>
<dbReference type="Pfam" id="PF02023">
    <property type="entry name" value="SCAN"/>
    <property type="match status" value="1"/>
</dbReference>
<dbReference type="GO" id="GO:0008270">
    <property type="term" value="F:zinc ion binding"/>
    <property type="evidence" value="ECO:0007669"/>
    <property type="project" value="InterPro"/>
</dbReference>
<dbReference type="Gene3D" id="1.10.4020.10">
    <property type="entry name" value="DNA breaking-rejoining enzymes"/>
    <property type="match status" value="1"/>
</dbReference>
<reference evidence="2" key="2">
    <citation type="submission" date="2025-09" db="UniProtKB">
        <authorList>
            <consortium name="Ensembl"/>
        </authorList>
    </citation>
    <scope>IDENTIFICATION</scope>
</reference>
<dbReference type="Gene3D" id="3.30.420.10">
    <property type="entry name" value="Ribonuclease H-like superfamily/Ribonuclease H"/>
    <property type="match status" value="1"/>
</dbReference>